<dbReference type="Pfam" id="PF00378">
    <property type="entry name" value="ECH_1"/>
    <property type="match status" value="1"/>
</dbReference>
<dbReference type="GO" id="GO:0005739">
    <property type="term" value="C:mitochondrion"/>
    <property type="evidence" value="ECO:0007669"/>
    <property type="project" value="TreeGrafter"/>
</dbReference>
<dbReference type="Gene3D" id="3.90.226.10">
    <property type="entry name" value="2-enoyl-CoA Hydratase, Chain A, domain 1"/>
    <property type="match status" value="1"/>
</dbReference>
<dbReference type="PANTHER" id="PTHR43149">
    <property type="entry name" value="ENOYL-COA HYDRATASE"/>
    <property type="match status" value="1"/>
</dbReference>
<keyword evidence="7" id="KW-1185">Reference proteome</keyword>
<gene>
    <name evidence="6" type="ORF">TWF694_010609</name>
</gene>
<dbReference type="InterPro" id="IPR029045">
    <property type="entry name" value="ClpP/crotonase-like_dom_sf"/>
</dbReference>
<dbReference type="GO" id="GO:0006631">
    <property type="term" value="P:fatty acid metabolic process"/>
    <property type="evidence" value="ECO:0007669"/>
    <property type="project" value="UniProtKB-KW"/>
</dbReference>
<dbReference type="InterPro" id="IPR045002">
    <property type="entry name" value="Ech1-like"/>
</dbReference>
<dbReference type="AlphaFoldDB" id="A0AAV9XD44"/>
<dbReference type="InterPro" id="IPR014748">
    <property type="entry name" value="Enoyl-CoA_hydra_C"/>
</dbReference>
<evidence type="ECO:0000256" key="5">
    <source>
        <dbReference type="ARBA" id="ARBA00023235"/>
    </source>
</evidence>
<evidence type="ECO:0000256" key="2">
    <source>
        <dbReference type="ARBA" id="ARBA00005254"/>
    </source>
</evidence>
<comment type="pathway">
    <text evidence="1">Lipid metabolism; fatty acid beta-oxidation.</text>
</comment>
<dbReference type="Proteomes" id="UP001365542">
    <property type="component" value="Unassembled WGS sequence"/>
</dbReference>
<dbReference type="GO" id="GO:0051750">
    <property type="term" value="F:delta(3,5)-delta(2,4)-dienoyl-CoA isomerase activity"/>
    <property type="evidence" value="ECO:0007669"/>
    <property type="project" value="TreeGrafter"/>
</dbReference>
<dbReference type="FunFam" id="1.10.12.10:FF:000004">
    <property type="entry name" value="Delta3,5-delta2,4-dienoyl-CoA isomerase"/>
    <property type="match status" value="1"/>
</dbReference>
<dbReference type="EMBL" id="JAVHJO010000007">
    <property type="protein sequence ID" value="KAK6539069.1"/>
    <property type="molecule type" value="Genomic_DNA"/>
</dbReference>
<evidence type="ECO:0000256" key="3">
    <source>
        <dbReference type="ARBA" id="ARBA00022832"/>
    </source>
</evidence>
<dbReference type="CDD" id="cd06558">
    <property type="entry name" value="crotonase-like"/>
    <property type="match status" value="1"/>
</dbReference>
<evidence type="ECO:0000256" key="4">
    <source>
        <dbReference type="ARBA" id="ARBA00023098"/>
    </source>
</evidence>
<evidence type="ECO:0000313" key="7">
    <source>
        <dbReference type="Proteomes" id="UP001365542"/>
    </source>
</evidence>
<sequence length="312" mass="33700">MSCDRCISNTSNRHTYAFCGADLHGGLLIFKPANMPQTYSYDAYTVSFPKDGVAVVEINRPEALNAFTETMIVDIGRIFEQLSTDSDCRAIVLTGAGDKAFTAGLDIKKANLAGSAEVVDPARKMISELRPMLMKLQNAVTQAEKSLKPVITVLHGYSFGMAIDLSTATDIRVCTEDVKLSVKEVDIGLAADVGSLSRLVKVVGSMSWVKDICFTARVFGAEEALKQGLVSAIYKNKKDALEGALRLAELIASKSPVAVQGSKELLNYSVDHSVEDGLRYTAAWNPGALQTTDIPLAVQGSLTRTKPRFEKL</sequence>
<dbReference type="PANTHER" id="PTHR43149:SF1">
    <property type="entry name" value="DELTA(3,5)-DELTA(2,4)-DIENOYL-COA ISOMERASE, MITOCHONDRIAL"/>
    <property type="match status" value="1"/>
</dbReference>
<comment type="caution">
    <text evidence="6">The sequence shown here is derived from an EMBL/GenBank/DDBJ whole genome shotgun (WGS) entry which is preliminary data.</text>
</comment>
<name>A0AAV9XD44_9PEZI</name>
<protein>
    <submittedName>
        <fullName evidence="6">Uncharacterized protein</fullName>
    </submittedName>
</protein>
<proteinExistence type="inferred from homology"/>
<reference evidence="6 7" key="1">
    <citation type="submission" date="2019-10" db="EMBL/GenBank/DDBJ databases">
        <authorList>
            <person name="Palmer J.M."/>
        </authorList>
    </citation>
    <scope>NUCLEOTIDE SEQUENCE [LARGE SCALE GENOMIC DNA]</scope>
    <source>
        <strain evidence="6 7">TWF694</strain>
    </source>
</reference>
<organism evidence="6 7">
    <name type="scientific">Orbilia ellipsospora</name>
    <dbReference type="NCBI Taxonomy" id="2528407"/>
    <lineage>
        <taxon>Eukaryota</taxon>
        <taxon>Fungi</taxon>
        <taxon>Dikarya</taxon>
        <taxon>Ascomycota</taxon>
        <taxon>Pezizomycotina</taxon>
        <taxon>Orbiliomycetes</taxon>
        <taxon>Orbiliales</taxon>
        <taxon>Orbiliaceae</taxon>
        <taxon>Orbilia</taxon>
    </lineage>
</organism>
<dbReference type="InterPro" id="IPR001753">
    <property type="entry name" value="Enoyl-CoA_hydra/iso"/>
</dbReference>
<accession>A0AAV9XD44</accession>
<dbReference type="SUPFAM" id="SSF52096">
    <property type="entry name" value="ClpP/crotonase"/>
    <property type="match status" value="1"/>
</dbReference>
<keyword evidence="3" id="KW-0276">Fatty acid metabolism</keyword>
<dbReference type="Gene3D" id="1.10.12.10">
    <property type="entry name" value="Lyase 2-enoyl-coa Hydratase, Chain A, domain 2"/>
    <property type="match status" value="1"/>
</dbReference>
<keyword evidence="5" id="KW-0413">Isomerase</keyword>
<evidence type="ECO:0000313" key="6">
    <source>
        <dbReference type="EMBL" id="KAK6539069.1"/>
    </source>
</evidence>
<evidence type="ECO:0000256" key="1">
    <source>
        <dbReference type="ARBA" id="ARBA00005005"/>
    </source>
</evidence>
<keyword evidence="4" id="KW-0443">Lipid metabolism</keyword>
<comment type="similarity">
    <text evidence="2">Belongs to the enoyl-CoA hydratase/isomerase family.</text>
</comment>